<keyword evidence="2 6" id="KW-0812">Transmembrane</keyword>
<evidence type="ECO:0000259" key="7">
    <source>
        <dbReference type="PROSITE" id="PS51012"/>
    </source>
</evidence>
<dbReference type="AlphaFoldDB" id="A0A9X0I0H0"/>
<dbReference type="GO" id="GO:0043190">
    <property type="term" value="C:ATP-binding cassette (ABC) transporter complex"/>
    <property type="evidence" value="ECO:0007669"/>
    <property type="project" value="InterPro"/>
</dbReference>
<accession>A0A9X0I0H0</accession>
<keyword evidence="6" id="KW-1003">Cell membrane</keyword>
<feature type="transmembrane region" description="Helical" evidence="6">
    <location>
        <begin position="139"/>
        <end position="160"/>
    </location>
</feature>
<evidence type="ECO:0000256" key="6">
    <source>
        <dbReference type="RuleBase" id="RU361157"/>
    </source>
</evidence>
<keyword evidence="5" id="KW-0046">Antibiotic resistance</keyword>
<gene>
    <name evidence="8" type="ORF">ADL17_15250</name>
</gene>
<evidence type="ECO:0000256" key="3">
    <source>
        <dbReference type="ARBA" id="ARBA00022989"/>
    </source>
</evidence>
<proteinExistence type="inferred from homology"/>
<comment type="caution">
    <text evidence="8">The sequence shown here is derived from an EMBL/GenBank/DDBJ whole genome shotgun (WGS) entry which is preliminary data.</text>
</comment>
<dbReference type="PIRSF" id="PIRSF006648">
    <property type="entry name" value="DrrB"/>
    <property type="match status" value="1"/>
</dbReference>
<dbReference type="Proteomes" id="UP000053246">
    <property type="component" value="Unassembled WGS sequence"/>
</dbReference>
<feature type="transmembrane region" description="Helical" evidence="6">
    <location>
        <begin position="26"/>
        <end position="49"/>
    </location>
</feature>
<organism evidence="8 9">
    <name type="scientific">Micromonospora maris</name>
    <dbReference type="NCBI Taxonomy" id="1003110"/>
    <lineage>
        <taxon>Bacteria</taxon>
        <taxon>Bacillati</taxon>
        <taxon>Actinomycetota</taxon>
        <taxon>Actinomycetes</taxon>
        <taxon>Micromonosporales</taxon>
        <taxon>Micromonosporaceae</taxon>
        <taxon>Micromonospora</taxon>
    </lineage>
</organism>
<dbReference type="PANTHER" id="PTHR43229:SF3">
    <property type="entry name" value="ABC-TYPE MULTIDRUG TRANSPORT SYSTEM, PERMEASE COMPONENT"/>
    <property type="match status" value="1"/>
</dbReference>
<evidence type="ECO:0000313" key="8">
    <source>
        <dbReference type="EMBL" id="KUJ44535.1"/>
    </source>
</evidence>
<reference evidence="8 9" key="1">
    <citation type="submission" date="2015-10" db="EMBL/GenBank/DDBJ databases">
        <authorList>
            <person name="Ju K.-S."/>
            <person name="Doroghazi J.R."/>
            <person name="Metcalf W.W."/>
        </authorList>
    </citation>
    <scope>NUCLEOTIDE SEQUENCE [LARGE SCALE GENOMIC DNA]</scope>
    <source>
        <strain evidence="8 9">NRRL B-24793</strain>
    </source>
</reference>
<dbReference type="Pfam" id="PF01061">
    <property type="entry name" value="ABC2_membrane"/>
    <property type="match status" value="1"/>
</dbReference>
<name>A0A9X0I0H0_9ACTN</name>
<feature type="transmembrane region" description="Helical" evidence="6">
    <location>
        <begin position="172"/>
        <end position="194"/>
    </location>
</feature>
<dbReference type="InterPro" id="IPR000412">
    <property type="entry name" value="ABC_2_transport"/>
</dbReference>
<keyword evidence="3 6" id="KW-1133">Transmembrane helix</keyword>
<feature type="transmembrane region" description="Helical" evidence="6">
    <location>
        <begin position="61"/>
        <end position="83"/>
    </location>
</feature>
<dbReference type="PROSITE" id="PS51012">
    <property type="entry name" value="ABC_TM2"/>
    <property type="match status" value="1"/>
</dbReference>
<dbReference type="RefSeq" id="WP_013733764.1">
    <property type="nucleotide sequence ID" value="NZ_CP108425.1"/>
</dbReference>
<dbReference type="GO" id="GO:0046677">
    <property type="term" value="P:response to antibiotic"/>
    <property type="evidence" value="ECO:0007669"/>
    <property type="project" value="UniProtKB-KW"/>
</dbReference>
<feature type="transmembrane region" description="Helical" evidence="6">
    <location>
        <begin position="104"/>
        <end position="133"/>
    </location>
</feature>
<protein>
    <recommendedName>
        <fullName evidence="6">Transport permease protein</fullName>
    </recommendedName>
</protein>
<keyword evidence="6" id="KW-0813">Transport</keyword>
<keyword evidence="9" id="KW-1185">Reference proteome</keyword>
<dbReference type="InterPro" id="IPR013525">
    <property type="entry name" value="ABC2_TM"/>
</dbReference>
<evidence type="ECO:0000256" key="4">
    <source>
        <dbReference type="ARBA" id="ARBA00023136"/>
    </source>
</evidence>
<keyword evidence="4 6" id="KW-0472">Membrane</keyword>
<dbReference type="InterPro" id="IPR051784">
    <property type="entry name" value="Nod_factor_ABC_transporter"/>
</dbReference>
<evidence type="ECO:0000256" key="2">
    <source>
        <dbReference type="ARBA" id="ARBA00022692"/>
    </source>
</evidence>
<dbReference type="PANTHER" id="PTHR43229">
    <property type="entry name" value="NODULATION PROTEIN J"/>
    <property type="match status" value="1"/>
</dbReference>
<dbReference type="OMA" id="IMLAWIA"/>
<evidence type="ECO:0000313" key="9">
    <source>
        <dbReference type="Proteomes" id="UP000053246"/>
    </source>
</evidence>
<dbReference type="GO" id="GO:0140359">
    <property type="term" value="F:ABC-type transporter activity"/>
    <property type="evidence" value="ECO:0007669"/>
    <property type="project" value="InterPro"/>
</dbReference>
<dbReference type="EMBL" id="LMWI01000002">
    <property type="protein sequence ID" value="KUJ44535.1"/>
    <property type="molecule type" value="Genomic_DNA"/>
</dbReference>
<comment type="similarity">
    <text evidence="6">Belongs to the ABC-2 integral membrane protein family.</text>
</comment>
<feature type="domain" description="ABC transmembrane type-2" evidence="7">
    <location>
        <begin position="26"/>
        <end position="249"/>
    </location>
</feature>
<evidence type="ECO:0000256" key="5">
    <source>
        <dbReference type="ARBA" id="ARBA00023251"/>
    </source>
</evidence>
<comment type="subcellular location">
    <subcellularLocation>
        <location evidence="6">Cell membrane</location>
        <topology evidence="6">Multi-pass membrane protein</topology>
    </subcellularLocation>
    <subcellularLocation>
        <location evidence="1">Membrane</location>
        <topology evidence="1">Multi-pass membrane protein</topology>
    </subcellularLocation>
</comment>
<feature type="transmembrane region" description="Helical" evidence="6">
    <location>
        <begin position="228"/>
        <end position="246"/>
    </location>
</feature>
<dbReference type="InterPro" id="IPR047817">
    <property type="entry name" value="ABC2_TM_bact-type"/>
</dbReference>
<evidence type="ECO:0000256" key="1">
    <source>
        <dbReference type="ARBA" id="ARBA00004141"/>
    </source>
</evidence>
<sequence>MSAVTVVGGSVAVWRLEQRLFWRNRALVVPTFLVPVAMCVSIPFTVPAGLDWDGVPYRGHFLTAMIAMITVYSTFTTLVVTLTSRRDALILKRLRGTELPNRSILAGNVLTAYVLSGLQLVLLLTIGLLALGVPAPENPLLLMVALAYGTAVFAVLAAAYTALIPNAESAQILCIPVLFACFACSGIFVPLSVFPDWLRTIAELLPVTALADAVRAAFYGGGALPRDAAVLGVWWAVGVITTRRFFRWEGKR</sequence>